<protein>
    <recommendedName>
        <fullName evidence="4">YtfJ family protein</fullName>
    </recommendedName>
</protein>
<evidence type="ECO:0000313" key="3">
    <source>
        <dbReference type="Proteomes" id="UP000280099"/>
    </source>
</evidence>
<dbReference type="Proteomes" id="UP000280099">
    <property type="component" value="Unassembled WGS sequence"/>
</dbReference>
<dbReference type="EMBL" id="RBJC01000004">
    <property type="protein sequence ID" value="RKR76712.1"/>
    <property type="molecule type" value="Genomic_DNA"/>
</dbReference>
<feature type="chain" id="PRO_5019167775" description="YtfJ family protein" evidence="1">
    <location>
        <begin position="21"/>
        <end position="186"/>
    </location>
</feature>
<sequence length="186" mass="20546">MKKNCLFFVALGLFSSSIFAHNITLNQALPSVRVQDNGEIVMKGDKVAYQPWSSSKLVGKVRVIQHIAGRSSAKEKNEGLIEAIRKANFDRTKYQTTTIVNADDAIIATGSFVKSSAEDGKRENNHSQVVLDQESSVKNKWQLKEKDSAIVVLDKNGKVQFVSEGKLSPSQIEQIITLVNRLIAES</sequence>
<dbReference type="Gene3D" id="3.40.30.10">
    <property type="entry name" value="Glutaredoxin"/>
    <property type="match status" value="1"/>
</dbReference>
<dbReference type="AlphaFoldDB" id="A0A420XH74"/>
<feature type="signal peptide" evidence="1">
    <location>
        <begin position="1"/>
        <end position="20"/>
    </location>
</feature>
<evidence type="ECO:0000256" key="1">
    <source>
        <dbReference type="SAM" id="SignalP"/>
    </source>
</evidence>
<gene>
    <name evidence="2" type="ORF">DES31_0014</name>
</gene>
<dbReference type="NCBIfam" id="TIGR01626">
    <property type="entry name" value="ytfJ_HI0045"/>
    <property type="match status" value="1"/>
</dbReference>
<name>A0A420XH74_9PAST</name>
<organism evidence="2 3">
    <name type="scientific">Otariodibacter oris</name>
    <dbReference type="NCBI Taxonomy" id="1032623"/>
    <lineage>
        <taxon>Bacteria</taxon>
        <taxon>Pseudomonadati</taxon>
        <taxon>Pseudomonadota</taxon>
        <taxon>Gammaproteobacteria</taxon>
        <taxon>Pasteurellales</taxon>
        <taxon>Pasteurellaceae</taxon>
        <taxon>Otariodibacter</taxon>
    </lineage>
</organism>
<comment type="caution">
    <text evidence="2">The sequence shown here is derived from an EMBL/GenBank/DDBJ whole genome shotgun (WGS) entry which is preliminary data.</text>
</comment>
<dbReference type="OrthoDB" id="5689995at2"/>
<dbReference type="InterPro" id="IPR006513">
    <property type="entry name" value="YtfJ_HI0045"/>
</dbReference>
<dbReference type="Pfam" id="PF09695">
    <property type="entry name" value="YtfJ_HI0045"/>
    <property type="match status" value="1"/>
</dbReference>
<keyword evidence="3" id="KW-1185">Reference proteome</keyword>
<accession>A0A420XH74</accession>
<evidence type="ECO:0000313" key="2">
    <source>
        <dbReference type="EMBL" id="RKR76712.1"/>
    </source>
</evidence>
<dbReference type="RefSeq" id="WP_121120762.1">
    <property type="nucleotide sequence ID" value="NZ_CP016604.1"/>
</dbReference>
<evidence type="ECO:0008006" key="4">
    <source>
        <dbReference type="Google" id="ProtNLM"/>
    </source>
</evidence>
<keyword evidence="1" id="KW-0732">Signal</keyword>
<reference evidence="2 3" key="1">
    <citation type="submission" date="2018-10" db="EMBL/GenBank/DDBJ databases">
        <title>Genomic Encyclopedia of Type Strains, Phase IV (KMG-IV): sequencing the most valuable type-strain genomes for metagenomic binning, comparative biology and taxonomic classification.</title>
        <authorList>
            <person name="Goeker M."/>
        </authorList>
    </citation>
    <scope>NUCLEOTIDE SEQUENCE [LARGE SCALE GENOMIC DNA]</scope>
    <source>
        <strain evidence="2 3">DSM 23800</strain>
    </source>
</reference>
<proteinExistence type="predicted"/>